<dbReference type="InterPro" id="IPR014031">
    <property type="entry name" value="Ketoacyl_synth_C"/>
</dbReference>
<dbReference type="PANTHER" id="PTHR11712">
    <property type="entry name" value="POLYKETIDE SYNTHASE-RELATED"/>
    <property type="match status" value="1"/>
</dbReference>
<reference evidence="6 7" key="1">
    <citation type="submission" date="2018-07" db="EMBL/GenBank/DDBJ databases">
        <title>Draft genome of the type strain Streptomyces armeniacus ATCC 15676.</title>
        <authorList>
            <person name="Labana P."/>
            <person name="Gosse J.T."/>
            <person name="Boddy C.N."/>
        </authorList>
    </citation>
    <scope>NUCLEOTIDE SEQUENCE [LARGE SCALE GENOMIC DNA]</scope>
    <source>
        <strain evidence="6 7">ATCC 15676</strain>
    </source>
</reference>
<dbReference type="SUPFAM" id="SSF53901">
    <property type="entry name" value="Thiolase-like"/>
    <property type="match status" value="2"/>
</dbReference>
<dbReference type="Pfam" id="PF00109">
    <property type="entry name" value="ketoacyl-synt"/>
    <property type="match status" value="1"/>
</dbReference>
<dbReference type="InterPro" id="IPR016039">
    <property type="entry name" value="Thiolase-like"/>
</dbReference>
<sequence>MSGADAGGRAGEAVAAAGGVRAEGTVRRNVPAEASPSAEHPGARLVFTGLGVVAPTGVGAEEHWASVLAGRTGIGKITRCDAEAYPLRLAGQVPAFDLAAHVPPPLMPQTDWWTQLALAGAALALADARLEPAELPEYEMAVVTSSSSGGTAFGQREIHRLWSRGPGHVGAYQSIAWFYAATTGQISIRHGMRGPCGVLACEQAGGLDALAQARRLAREGSRLVVTGGTDASLCEYGVIAQLSTLPLARRDDVRRAYVPFDRAACGYLPGEGGAILLAEREDAARERGADRPYGELLGYASGFDPAPGSRRPPALHRVARNALANARLEPSEIDVVFADAMGTPAADLAEAQAISALFGPYGVPVTAPKTLTGRLYGGGAALDVATALLSLRDGVVPATTGPREIGPGCEIDLVTGSPRELPLRTALVLARGHGGFTSAVVLGR</sequence>
<keyword evidence="7" id="KW-1185">Reference proteome</keyword>
<dbReference type="KEGG" id="sarm:DVA86_07640"/>
<dbReference type="Pfam" id="PF02801">
    <property type="entry name" value="Ketoacyl-synt_C"/>
    <property type="match status" value="1"/>
</dbReference>
<dbReference type="Gene3D" id="3.40.47.10">
    <property type="match status" value="2"/>
</dbReference>
<proteinExistence type="inferred from homology"/>
<dbReference type="PANTHER" id="PTHR11712:SF322">
    <property type="entry name" value="POLYKETIDE BETA-KETOACYL SYNTHASE 2-RELATED"/>
    <property type="match status" value="1"/>
</dbReference>
<evidence type="ECO:0000256" key="4">
    <source>
        <dbReference type="RuleBase" id="RU003694"/>
    </source>
</evidence>
<dbReference type="GO" id="GO:0006633">
    <property type="term" value="P:fatty acid biosynthetic process"/>
    <property type="evidence" value="ECO:0007669"/>
    <property type="project" value="TreeGrafter"/>
</dbReference>
<evidence type="ECO:0000256" key="3">
    <source>
        <dbReference type="ARBA" id="ARBA00023315"/>
    </source>
</evidence>
<feature type="domain" description="Ketosynthase family 3 (KS3)" evidence="5">
    <location>
        <begin position="42"/>
        <end position="444"/>
    </location>
</feature>
<evidence type="ECO:0000313" key="6">
    <source>
        <dbReference type="EMBL" id="AXK32540.1"/>
    </source>
</evidence>
<dbReference type="InterPro" id="IPR020841">
    <property type="entry name" value="PKS_Beta-ketoAc_synthase_dom"/>
</dbReference>
<evidence type="ECO:0000313" key="7">
    <source>
        <dbReference type="Proteomes" id="UP000254425"/>
    </source>
</evidence>
<dbReference type="EMBL" id="CP031320">
    <property type="protein sequence ID" value="AXK32540.1"/>
    <property type="molecule type" value="Genomic_DNA"/>
</dbReference>
<keyword evidence="3" id="KW-0012">Acyltransferase</keyword>
<dbReference type="CDD" id="cd00832">
    <property type="entry name" value="CLF"/>
    <property type="match status" value="1"/>
</dbReference>
<dbReference type="AlphaFoldDB" id="A0A345XLM4"/>
<dbReference type="PROSITE" id="PS52004">
    <property type="entry name" value="KS3_2"/>
    <property type="match status" value="1"/>
</dbReference>
<evidence type="ECO:0000259" key="5">
    <source>
        <dbReference type="PROSITE" id="PS52004"/>
    </source>
</evidence>
<dbReference type="GO" id="GO:0004315">
    <property type="term" value="F:3-oxoacyl-[acyl-carrier-protein] synthase activity"/>
    <property type="evidence" value="ECO:0007669"/>
    <property type="project" value="TreeGrafter"/>
</dbReference>
<comment type="similarity">
    <text evidence="1 4">Belongs to the thiolase-like superfamily. Beta-ketoacyl-ACP synthases family.</text>
</comment>
<accession>A0A345XLM4</accession>
<name>A0A345XLM4_9ACTN</name>
<dbReference type="InterPro" id="IPR000794">
    <property type="entry name" value="Beta-ketoacyl_synthase"/>
</dbReference>
<dbReference type="Proteomes" id="UP000254425">
    <property type="component" value="Chromosome"/>
</dbReference>
<dbReference type="RefSeq" id="WP_208876818.1">
    <property type="nucleotide sequence ID" value="NZ_CP031320.1"/>
</dbReference>
<dbReference type="InterPro" id="IPR014030">
    <property type="entry name" value="Ketoacyl_synth_N"/>
</dbReference>
<keyword evidence="2 4" id="KW-0808">Transferase</keyword>
<evidence type="ECO:0000256" key="1">
    <source>
        <dbReference type="ARBA" id="ARBA00008467"/>
    </source>
</evidence>
<organism evidence="6 7">
    <name type="scientific">Streptomyces armeniacus</name>
    <dbReference type="NCBI Taxonomy" id="83291"/>
    <lineage>
        <taxon>Bacteria</taxon>
        <taxon>Bacillati</taxon>
        <taxon>Actinomycetota</taxon>
        <taxon>Actinomycetes</taxon>
        <taxon>Kitasatosporales</taxon>
        <taxon>Streptomycetaceae</taxon>
        <taxon>Streptomyces</taxon>
    </lineage>
</organism>
<evidence type="ECO:0000256" key="2">
    <source>
        <dbReference type="ARBA" id="ARBA00022679"/>
    </source>
</evidence>
<gene>
    <name evidence="6" type="ORF">DVA86_07640</name>
</gene>
<protein>
    <submittedName>
        <fullName evidence="6">Ketosynthase chain-length factor</fullName>
    </submittedName>
</protein>